<feature type="domain" description="EamA" evidence="7">
    <location>
        <begin position="169"/>
        <end position="303"/>
    </location>
</feature>
<keyword evidence="3 6" id="KW-0812">Transmembrane</keyword>
<reference evidence="8 9" key="1">
    <citation type="journal article" date="2016" name="Genome Announc.">
        <title>Complete Genome Sequence of Aurantimicrobium minutum Type Strain KNCT, a Planktonic Ultramicrobacterium Isolated from River Water.</title>
        <authorList>
            <person name="Nakai R."/>
            <person name="Fujisawa T."/>
            <person name="Nakamura Y."/>
            <person name="Nishide H."/>
            <person name="Uchiyama I."/>
            <person name="Baba T."/>
            <person name="Toyoda A."/>
            <person name="Fujiyama A."/>
            <person name="Naganuma T."/>
            <person name="Niki H."/>
        </authorList>
    </citation>
    <scope>NUCLEOTIDE SEQUENCE [LARGE SCALE GENOMIC DNA]</scope>
    <source>
        <strain evidence="8 9">KNC</strain>
    </source>
</reference>
<feature type="transmembrane region" description="Helical" evidence="6">
    <location>
        <begin position="263"/>
        <end position="282"/>
    </location>
</feature>
<keyword evidence="4 6" id="KW-1133">Transmembrane helix</keyword>
<feature type="transmembrane region" description="Helical" evidence="6">
    <location>
        <begin position="54"/>
        <end position="74"/>
    </location>
</feature>
<feature type="transmembrane region" description="Helical" evidence="6">
    <location>
        <begin position="172"/>
        <end position="191"/>
    </location>
</feature>
<evidence type="ECO:0000256" key="1">
    <source>
        <dbReference type="ARBA" id="ARBA00004141"/>
    </source>
</evidence>
<evidence type="ECO:0000256" key="4">
    <source>
        <dbReference type="ARBA" id="ARBA00022989"/>
    </source>
</evidence>
<gene>
    <name evidence="8" type="ORF">AUMI_18640</name>
</gene>
<feature type="transmembrane region" description="Helical" evidence="6">
    <location>
        <begin position="288"/>
        <end position="309"/>
    </location>
</feature>
<dbReference type="GO" id="GO:0016020">
    <property type="term" value="C:membrane"/>
    <property type="evidence" value="ECO:0007669"/>
    <property type="project" value="UniProtKB-SubCell"/>
</dbReference>
<name>A0A173LWN4_9MICO</name>
<dbReference type="OrthoDB" id="9784288at2"/>
<dbReference type="KEGG" id="amin:AUMI_18640"/>
<protein>
    <submittedName>
        <fullName evidence="8">Putative membrane protein DedA</fullName>
    </submittedName>
</protein>
<comment type="subcellular location">
    <subcellularLocation>
        <location evidence="1">Membrane</location>
        <topology evidence="1">Multi-pass membrane protein</topology>
    </subcellularLocation>
</comment>
<evidence type="ECO:0000256" key="3">
    <source>
        <dbReference type="ARBA" id="ARBA00022692"/>
    </source>
</evidence>
<accession>A0A173LWN4</accession>
<dbReference type="InterPro" id="IPR050638">
    <property type="entry name" value="AA-Vitamin_Transporters"/>
</dbReference>
<feature type="transmembrane region" description="Helical" evidence="6">
    <location>
        <begin position="113"/>
        <end position="132"/>
    </location>
</feature>
<feature type="transmembrane region" description="Helical" evidence="6">
    <location>
        <begin position="144"/>
        <end position="166"/>
    </location>
</feature>
<dbReference type="SUPFAM" id="SSF103481">
    <property type="entry name" value="Multidrug resistance efflux transporter EmrE"/>
    <property type="match status" value="2"/>
</dbReference>
<dbReference type="RefSeq" id="WP_096381767.1">
    <property type="nucleotide sequence ID" value="NZ_AP017457.1"/>
</dbReference>
<dbReference type="AlphaFoldDB" id="A0A173LWN4"/>
<dbReference type="EMBL" id="AP017457">
    <property type="protein sequence ID" value="BAU99406.1"/>
    <property type="molecule type" value="Genomic_DNA"/>
</dbReference>
<dbReference type="Pfam" id="PF00892">
    <property type="entry name" value="EamA"/>
    <property type="match status" value="2"/>
</dbReference>
<dbReference type="PANTHER" id="PTHR32322">
    <property type="entry name" value="INNER MEMBRANE TRANSPORTER"/>
    <property type="match status" value="1"/>
</dbReference>
<evidence type="ECO:0000313" key="9">
    <source>
        <dbReference type="Proteomes" id="UP000243847"/>
    </source>
</evidence>
<organism evidence="8 9">
    <name type="scientific">Aurantimicrobium minutum</name>
    <dbReference type="NCBI Taxonomy" id="708131"/>
    <lineage>
        <taxon>Bacteria</taxon>
        <taxon>Bacillati</taxon>
        <taxon>Actinomycetota</taxon>
        <taxon>Actinomycetes</taxon>
        <taxon>Micrococcales</taxon>
        <taxon>Microbacteriaceae</taxon>
        <taxon>Aurantimicrobium</taxon>
    </lineage>
</organism>
<evidence type="ECO:0000256" key="5">
    <source>
        <dbReference type="ARBA" id="ARBA00023136"/>
    </source>
</evidence>
<feature type="transmembrane region" description="Helical" evidence="6">
    <location>
        <begin position="231"/>
        <end position="251"/>
    </location>
</feature>
<keyword evidence="5 6" id="KW-0472">Membrane</keyword>
<evidence type="ECO:0000313" key="8">
    <source>
        <dbReference type="EMBL" id="BAU99406.1"/>
    </source>
</evidence>
<feature type="transmembrane region" description="Helical" evidence="6">
    <location>
        <begin position="24"/>
        <end position="42"/>
    </location>
</feature>
<feature type="domain" description="EamA" evidence="7">
    <location>
        <begin position="26"/>
        <end position="157"/>
    </location>
</feature>
<evidence type="ECO:0000256" key="6">
    <source>
        <dbReference type="SAM" id="Phobius"/>
    </source>
</evidence>
<sequence>MPNHSTVTPGHRSAAKNTSFGKKYAGLIFGFIGIASFSFSLPMTKIALLGFPPVFLGAGRAAVAAGIAAIVLAVTRSALPRGKQWVRLGVVALGVVVGFPFFTSFALEHAPASHGAVVIGLLPAATAVAAVIRGKERPSKTFWVASILGAIAVVVFSGLTSGAGFSLELGDVFFLAAVVMAAIGYAEGGMLSREIGSWQTISWALIVALPVMLPMAITSVSGLEWASVPALAWIGFAYIAVISMYLGFFAWYRGLAIGPMASVSQIQLLQPLLTIFWAALFFGESVGFAEWVAAAAVIACAAVAVRARVKTVSKE</sequence>
<dbReference type="InterPro" id="IPR000620">
    <property type="entry name" value="EamA_dom"/>
</dbReference>
<feature type="transmembrane region" description="Helical" evidence="6">
    <location>
        <begin position="203"/>
        <end position="225"/>
    </location>
</feature>
<dbReference type="PANTHER" id="PTHR32322:SF2">
    <property type="entry name" value="EAMA DOMAIN-CONTAINING PROTEIN"/>
    <property type="match status" value="1"/>
</dbReference>
<comment type="similarity">
    <text evidence="2">Belongs to the EamA transporter family.</text>
</comment>
<dbReference type="GeneID" id="80452057"/>
<evidence type="ECO:0000259" key="7">
    <source>
        <dbReference type="Pfam" id="PF00892"/>
    </source>
</evidence>
<dbReference type="Proteomes" id="UP000243847">
    <property type="component" value="Chromosome sequence1"/>
</dbReference>
<evidence type="ECO:0000256" key="2">
    <source>
        <dbReference type="ARBA" id="ARBA00007362"/>
    </source>
</evidence>
<dbReference type="InterPro" id="IPR037185">
    <property type="entry name" value="EmrE-like"/>
</dbReference>
<proteinExistence type="inferred from homology"/>
<feature type="transmembrane region" description="Helical" evidence="6">
    <location>
        <begin position="86"/>
        <end position="107"/>
    </location>
</feature>